<sequence length="243" mass="26918">MPTHDWRGLPVNQPPPTSLCAPTSKSFNSTGPRCKSYATLLAPRRQLPPFCDKDCVLNSHVAQYICIAAAPSLPPGLNLAEIFSDPPSGPVGNNPFNVNEPARLRLIQAPLKSIASYKTANNEKVLGPRFHLFAQRALLTHPFFVIGGSCLIRNLSVMYNTKQKAKKKFDYIPERFRAHLIDDGAAFDPKRAAKKGQESPAITRPIVRWHRMRKVVAAYSNYCVMAGIGHIEVTDQTLKEACQ</sequence>
<keyword evidence="3" id="KW-1185">Reference proteome</keyword>
<dbReference type="Proteomes" id="UP000193411">
    <property type="component" value="Unassembled WGS sequence"/>
</dbReference>
<name>A0A1Y2I0F5_9FUNG</name>
<dbReference type="AlphaFoldDB" id="A0A1Y2I0F5"/>
<dbReference type="EMBL" id="MCFL01000003">
    <property type="protein sequence ID" value="ORZ40336.1"/>
    <property type="molecule type" value="Genomic_DNA"/>
</dbReference>
<comment type="caution">
    <text evidence="2">The sequence shown here is derived from an EMBL/GenBank/DDBJ whole genome shotgun (WGS) entry which is preliminary data.</text>
</comment>
<organism evidence="2 3">
    <name type="scientific">Catenaria anguillulae PL171</name>
    <dbReference type="NCBI Taxonomy" id="765915"/>
    <lineage>
        <taxon>Eukaryota</taxon>
        <taxon>Fungi</taxon>
        <taxon>Fungi incertae sedis</taxon>
        <taxon>Blastocladiomycota</taxon>
        <taxon>Blastocladiomycetes</taxon>
        <taxon>Blastocladiales</taxon>
        <taxon>Catenariaceae</taxon>
        <taxon>Catenaria</taxon>
    </lineage>
</organism>
<reference evidence="2 3" key="1">
    <citation type="submission" date="2016-07" db="EMBL/GenBank/DDBJ databases">
        <title>Pervasive Adenine N6-methylation of Active Genes in Fungi.</title>
        <authorList>
            <consortium name="DOE Joint Genome Institute"/>
            <person name="Mondo S.J."/>
            <person name="Dannebaum R.O."/>
            <person name="Kuo R.C."/>
            <person name="Labutti K."/>
            <person name="Haridas S."/>
            <person name="Kuo A."/>
            <person name="Salamov A."/>
            <person name="Ahrendt S.R."/>
            <person name="Lipzen A."/>
            <person name="Sullivan W."/>
            <person name="Andreopoulos W.B."/>
            <person name="Clum A."/>
            <person name="Lindquist E."/>
            <person name="Daum C."/>
            <person name="Ramamoorthy G.K."/>
            <person name="Gryganskyi A."/>
            <person name="Culley D."/>
            <person name="Magnuson J.K."/>
            <person name="James T.Y."/>
            <person name="O'Malley M.A."/>
            <person name="Stajich J.E."/>
            <person name="Spatafora J.W."/>
            <person name="Visel A."/>
            <person name="Grigoriev I.V."/>
        </authorList>
    </citation>
    <scope>NUCLEOTIDE SEQUENCE [LARGE SCALE GENOMIC DNA]</scope>
    <source>
        <strain evidence="2 3">PL171</strain>
    </source>
</reference>
<evidence type="ECO:0000256" key="1">
    <source>
        <dbReference type="SAM" id="MobiDB-lite"/>
    </source>
</evidence>
<evidence type="ECO:0000313" key="2">
    <source>
        <dbReference type="EMBL" id="ORZ40336.1"/>
    </source>
</evidence>
<proteinExistence type="predicted"/>
<gene>
    <name evidence="2" type="ORF">BCR44DRAFT_49279</name>
</gene>
<accession>A0A1Y2I0F5</accession>
<feature type="compositionally biased region" description="Polar residues" evidence="1">
    <location>
        <begin position="20"/>
        <end position="30"/>
    </location>
</feature>
<evidence type="ECO:0000313" key="3">
    <source>
        <dbReference type="Proteomes" id="UP000193411"/>
    </source>
</evidence>
<protein>
    <submittedName>
        <fullName evidence="2">Uncharacterized protein</fullName>
    </submittedName>
</protein>
<feature type="region of interest" description="Disordered" evidence="1">
    <location>
        <begin position="1"/>
        <end position="30"/>
    </location>
</feature>